<sequence length="527" mass="58472">MAIRRRHLPLVAAPALLSLETRQAMAQDPRRVIRSVPIGDLRALDPIWTTTYLTRNHGYLVWDTLFAMDAQNRPQPQMVDEFGVSGDRREWTFRLREGLRWHDGAPVRAADCVASIRRWGARDGMGRALMRVTESLEARDDRVFVLKLSRPVGFVLEALGKIDSNVPFMMPERLARTDPNTAITEVVGSGPFRFIREQWNPGARVVYERFREYVPRAEPPSQAAGGKVAKIDRIESLYTPDVATAANGLTTGEFDLLESPAPDLVPRLSRTRDVVVAPNDPLGYQFFMALNHLHPPFNNVAARRALMAVIRQPDFLMASIGRDIPSRECGANFGCAPGADAGFEALGWPRMTDAEAAAAFRAAGYDGRPIVVMNPADNATLAPLALMTAEALRRLGANADVIASDWSGVVQRRASRNPPAQGGWNIFCTNATITGIQNPLLNVFVGHCEGGWFGWPCDARVQALNDAWTFEADPARQREILTQLEKLHVETVTNIPLGQYRGVIAHRRNIRGMLPGPALFYWNLEKV</sequence>
<protein>
    <submittedName>
        <fullName evidence="5">ABC transporter substrate-binding protein</fullName>
    </submittedName>
</protein>
<name>A0ABZ0PNX2_9PROT</name>
<dbReference type="Proteomes" id="UP001305521">
    <property type="component" value="Chromosome"/>
</dbReference>
<keyword evidence="6" id="KW-1185">Reference proteome</keyword>
<feature type="domain" description="Solute-binding protein family 5" evidence="4">
    <location>
        <begin position="74"/>
        <end position="419"/>
    </location>
</feature>
<reference evidence="5 6" key="1">
    <citation type="submission" date="2023-11" db="EMBL/GenBank/DDBJ databases">
        <title>Arctic aerobic anoxygenic photoheterotroph Sediminicoccus rosea KRV36 adapts its photosynthesis to long days of polar summer.</title>
        <authorList>
            <person name="Tomasch J."/>
            <person name="Kopejtka K."/>
            <person name="Bily T."/>
            <person name="Gardiner A.T."/>
            <person name="Gardian Z."/>
            <person name="Shivaramu S."/>
            <person name="Koblizek M."/>
            <person name="Engelhardt F."/>
            <person name="Kaftan D."/>
        </authorList>
    </citation>
    <scope>NUCLEOTIDE SEQUENCE [LARGE SCALE GENOMIC DNA]</scope>
    <source>
        <strain evidence="5 6">R-30</strain>
    </source>
</reference>
<dbReference type="RefSeq" id="WP_318651029.1">
    <property type="nucleotide sequence ID" value="NZ_CP137852.1"/>
</dbReference>
<proteinExistence type="inferred from homology"/>
<dbReference type="InterPro" id="IPR039424">
    <property type="entry name" value="SBP_5"/>
</dbReference>
<evidence type="ECO:0000313" key="5">
    <source>
        <dbReference type="EMBL" id="WPB87072.1"/>
    </source>
</evidence>
<keyword evidence="3" id="KW-0732">Signal</keyword>
<dbReference type="Gene3D" id="3.10.105.10">
    <property type="entry name" value="Dipeptide-binding Protein, Domain 3"/>
    <property type="match status" value="1"/>
</dbReference>
<dbReference type="PANTHER" id="PTHR30290">
    <property type="entry name" value="PERIPLASMIC BINDING COMPONENT OF ABC TRANSPORTER"/>
    <property type="match status" value="1"/>
</dbReference>
<dbReference type="Pfam" id="PF00496">
    <property type="entry name" value="SBP_bac_5"/>
    <property type="match status" value="1"/>
</dbReference>
<comment type="subcellular location">
    <subcellularLocation>
        <location evidence="1">Periplasm</location>
    </subcellularLocation>
</comment>
<dbReference type="Gene3D" id="3.40.190.10">
    <property type="entry name" value="Periplasmic binding protein-like II"/>
    <property type="match status" value="1"/>
</dbReference>
<dbReference type="Gene3D" id="3.90.76.10">
    <property type="entry name" value="Dipeptide-binding Protein, Domain 1"/>
    <property type="match status" value="1"/>
</dbReference>
<dbReference type="CDD" id="cd08502">
    <property type="entry name" value="PBP2_NikA_DppA_OppA_like_16"/>
    <property type="match status" value="1"/>
</dbReference>
<evidence type="ECO:0000259" key="4">
    <source>
        <dbReference type="Pfam" id="PF00496"/>
    </source>
</evidence>
<accession>A0ABZ0PNX2</accession>
<dbReference type="EMBL" id="CP137852">
    <property type="protein sequence ID" value="WPB87072.1"/>
    <property type="molecule type" value="Genomic_DNA"/>
</dbReference>
<evidence type="ECO:0000256" key="1">
    <source>
        <dbReference type="ARBA" id="ARBA00004418"/>
    </source>
</evidence>
<evidence type="ECO:0000256" key="2">
    <source>
        <dbReference type="ARBA" id="ARBA00005695"/>
    </source>
</evidence>
<organism evidence="5 6">
    <name type="scientific">Sediminicoccus rosea</name>
    <dbReference type="NCBI Taxonomy" id="1225128"/>
    <lineage>
        <taxon>Bacteria</taxon>
        <taxon>Pseudomonadati</taxon>
        <taxon>Pseudomonadota</taxon>
        <taxon>Alphaproteobacteria</taxon>
        <taxon>Acetobacterales</taxon>
        <taxon>Roseomonadaceae</taxon>
        <taxon>Sediminicoccus</taxon>
    </lineage>
</organism>
<dbReference type="SUPFAM" id="SSF53850">
    <property type="entry name" value="Periplasmic binding protein-like II"/>
    <property type="match status" value="1"/>
</dbReference>
<dbReference type="PANTHER" id="PTHR30290:SF38">
    <property type="entry name" value="D,D-DIPEPTIDE-BINDING PERIPLASMIC PROTEIN DDPA-RELATED"/>
    <property type="match status" value="1"/>
</dbReference>
<gene>
    <name evidence="5" type="ORF">R9Z33_09390</name>
</gene>
<dbReference type="InterPro" id="IPR000914">
    <property type="entry name" value="SBP_5_dom"/>
</dbReference>
<comment type="similarity">
    <text evidence="2">Belongs to the bacterial solute-binding protein 5 family.</text>
</comment>
<evidence type="ECO:0000256" key="3">
    <source>
        <dbReference type="ARBA" id="ARBA00022729"/>
    </source>
</evidence>
<evidence type="ECO:0000313" key="6">
    <source>
        <dbReference type="Proteomes" id="UP001305521"/>
    </source>
</evidence>